<keyword evidence="1" id="KW-0472">Membrane</keyword>
<proteinExistence type="predicted"/>
<evidence type="ECO:0000313" key="2">
    <source>
        <dbReference type="EMBL" id="KRY18150.1"/>
    </source>
</evidence>
<keyword evidence="4" id="KW-1185">Reference proteome</keyword>
<feature type="transmembrane region" description="Helical" evidence="1">
    <location>
        <begin position="48"/>
        <end position="66"/>
    </location>
</feature>
<feature type="transmembrane region" description="Helical" evidence="1">
    <location>
        <begin position="72"/>
        <end position="89"/>
    </location>
</feature>
<reference evidence="2 4" key="1">
    <citation type="submission" date="2015-01" db="EMBL/GenBank/DDBJ databases">
        <title>Evolution of Trichinella species and genotypes.</title>
        <authorList>
            <person name="Korhonen P.K."/>
            <person name="Edoardo P."/>
            <person name="Giuseppe L.R."/>
            <person name="Gasser R.B."/>
        </authorList>
    </citation>
    <scope>NUCLEOTIDE SEQUENCE [LARGE SCALE GENOMIC DNA]</scope>
    <source>
        <strain evidence="2">ISS2496</strain>
    </source>
</reference>
<keyword evidence="1" id="KW-1133">Transmembrane helix</keyword>
<keyword evidence="1" id="KW-0812">Transmembrane</keyword>
<comment type="caution">
    <text evidence="2">The sequence shown here is derived from an EMBL/GenBank/DDBJ whole genome shotgun (WGS) entry which is preliminary data.</text>
</comment>
<sequence length="109" mass="12910">MLDAYTSVRCSFPVNVSMLMKISSKLLLLSKFNFYKYQILSFKRNRPYLFLLILPNLTAVMLLKGFIHAEIILFYFVIYLINKSYMIMVNKVKRLCKIILIFVIINQTI</sequence>
<gene>
    <name evidence="3" type="ORF">T12_16620</name>
    <name evidence="2" type="ORF">T12_5006</name>
</gene>
<organism evidence="2 4">
    <name type="scientific">Trichinella patagoniensis</name>
    <dbReference type="NCBI Taxonomy" id="990121"/>
    <lineage>
        <taxon>Eukaryota</taxon>
        <taxon>Metazoa</taxon>
        <taxon>Ecdysozoa</taxon>
        <taxon>Nematoda</taxon>
        <taxon>Enoplea</taxon>
        <taxon>Dorylaimia</taxon>
        <taxon>Trichinellida</taxon>
        <taxon>Trichinellidae</taxon>
        <taxon>Trichinella</taxon>
    </lineage>
</organism>
<evidence type="ECO:0000313" key="4">
    <source>
        <dbReference type="Proteomes" id="UP000054783"/>
    </source>
</evidence>
<accession>A0A0V0ZZQ0</accession>
<dbReference type="EMBL" id="JYDQ01000050">
    <property type="protein sequence ID" value="KRY18150.1"/>
    <property type="molecule type" value="Genomic_DNA"/>
</dbReference>
<dbReference type="AlphaFoldDB" id="A0A0V0ZZQ0"/>
<dbReference type="Proteomes" id="UP000054783">
    <property type="component" value="Unassembled WGS sequence"/>
</dbReference>
<name>A0A0V0ZZQ0_9BILA</name>
<evidence type="ECO:0000313" key="3">
    <source>
        <dbReference type="EMBL" id="KRY18157.1"/>
    </source>
</evidence>
<dbReference type="EMBL" id="JYDQ01000050">
    <property type="protein sequence ID" value="KRY18157.1"/>
    <property type="molecule type" value="Genomic_DNA"/>
</dbReference>
<evidence type="ECO:0000256" key="1">
    <source>
        <dbReference type="SAM" id="Phobius"/>
    </source>
</evidence>
<protein>
    <submittedName>
        <fullName evidence="2">Uncharacterized protein</fullName>
    </submittedName>
</protein>